<dbReference type="AlphaFoldDB" id="A0ABD2A631"/>
<dbReference type="Proteomes" id="UP001607302">
    <property type="component" value="Unassembled WGS sequence"/>
</dbReference>
<comment type="caution">
    <text evidence="2">The sequence shown here is derived from an EMBL/GenBank/DDBJ whole genome shotgun (WGS) entry which is preliminary data.</text>
</comment>
<feature type="compositionally biased region" description="Low complexity" evidence="1">
    <location>
        <begin position="12"/>
        <end position="22"/>
    </location>
</feature>
<evidence type="ECO:0000313" key="2">
    <source>
        <dbReference type="EMBL" id="KAL2715160.1"/>
    </source>
</evidence>
<dbReference type="EMBL" id="JAUDFV010000155">
    <property type="protein sequence ID" value="KAL2715160.1"/>
    <property type="molecule type" value="Genomic_DNA"/>
</dbReference>
<accession>A0ABD2A631</accession>
<feature type="region of interest" description="Disordered" evidence="1">
    <location>
        <begin position="448"/>
        <end position="473"/>
    </location>
</feature>
<keyword evidence="2" id="KW-0547">Nucleotide-binding</keyword>
<dbReference type="GO" id="GO:0004386">
    <property type="term" value="F:helicase activity"/>
    <property type="evidence" value="ECO:0007669"/>
    <property type="project" value="UniProtKB-KW"/>
</dbReference>
<feature type="region of interest" description="Disordered" evidence="1">
    <location>
        <begin position="1"/>
        <end position="26"/>
    </location>
</feature>
<keyword evidence="2" id="KW-0067">ATP-binding</keyword>
<evidence type="ECO:0000256" key="1">
    <source>
        <dbReference type="SAM" id="MobiDB-lite"/>
    </source>
</evidence>
<feature type="region of interest" description="Disordered" evidence="1">
    <location>
        <begin position="651"/>
        <end position="672"/>
    </location>
</feature>
<feature type="region of interest" description="Disordered" evidence="1">
    <location>
        <begin position="216"/>
        <end position="253"/>
    </location>
</feature>
<feature type="compositionally biased region" description="Basic and acidic residues" evidence="1">
    <location>
        <begin position="331"/>
        <end position="351"/>
    </location>
</feature>
<feature type="compositionally biased region" description="Basic and acidic residues" evidence="1">
    <location>
        <begin position="367"/>
        <end position="376"/>
    </location>
</feature>
<protein>
    <submittedName>
        <fullName evidence="2">ATP-dependent helicase</fullName>
    </submittedName>
</protein>
<name>A0ABD2A631_VESSQ</name>
<proteinExistence type="predicted"/>
<keyword evidence="2" id="KW-0347">Helicase</keyword>
<keyword evidence="2" id="KW-0378">Hydrolase</keyword>
<feature type="compositionally biased region" description="Acidic residues" evidence="1">
    <location>
        <begin position="453"/>
        <end position="468"/>
    </location>
</feature>
<feature type="compositionally biased region" description="Basic and acidic residues" evidence="1">
    <location>
        <begin position="223"/>
        <end position="243"/>
    </location>
</feature>
<organism evidence="2 3">
    <name type="scientific">Vespula squamosa</name>
    <name type="common">Southern yellow jacket</name>
    <name type="synonym">Wasp</name>
    <dbReference type="NCBI Taxonomy" id="30214"/>
    <lineage>
        <taxon>Eukaryota</taxon>
        <taxon>Metazoa</taxon>
        <taxon>Ecdysozoa</taxon>
        <taxon>Arthropoda</taxon>
        <taxon>Hexapoda</taxon>
        <taxon>Insecta</taxon>
        <taxon>Pterygota</taxon>
        <taxon>Neoptera</taxon>
        <taxon>Endopterygota</taxon>
        <taxon>Hymenoptera</taxon>
        <taxon>Apocrita</taxon>
        <taxon>Aculeata</taxon>
        <taxon>Vespoidea</taxon>
        <taxon>Vespidae</taxon>
        <taxon>Vespinae</taxon>
        <taxon>Vespula</taxon>
    </lineage>
</organism>
<feature type="region of interest" description="Disordered" evidence="1">
    <location>
        <begin position="278"/>
        <end position="377"/>
    </location>
</feature>
<keyword evidence="3" id="KW-1185">Reference proteome</keyword>
<feature type="compositionally biased region" description="Low complexity" evidence="1">
    <location>
        <begin position="353"/>
        <end position="366"/>
    </location>
</feature>
<gene>
    <name evidence="2" type="ORF">V1478_014858</name>
</gene>
<reference evidence="2 3" key="1">
    <citation type="journal article" date="2024" name="Ann. Entomol. Soc. Am.">
        <title>Genomic analyses of the southern and eastern yellowjacket wasps (Hymenoptera: Vespidae) reveal evolutionary signatures of social life.</title>
        <authorList>
            <person name="Catto M.A."/>
            <person name="Caine P.B."/>
            <person name="Orr S.E."/>
            <person name="Hunt B.G."/>
            <person name="Goodisman M.A.D."/>
        </authorList>
    </citation>
    <scope>NUCLEOTIDE SEQUENCE [LARGE SCALE GENOMIC DNA]</scope>
    <source>
        <strain evidence="2">233</strain>
        <tissue evidence="2">Head and thorax</tissue>
    </source>
</reference>
<evidence type="ECO:0000313" key="3">
    <source>
        <dbReference type="Proteomes" id="UP001607302"/>
    </source>
</evidence>
<feature type="region of interest" description="Disordered" evidence="1">
    <location>
        <begin position="391"/>
        <end position="423"/>
    </location>
</feature>
<sequence length="710" mass="83113">MKNAYPVVTTASSSPVDPVDSSISRDDISKDEIDNQTSPIIRLKLDKPLHWYWELTTTADAVLPVIQLLDKDGRLLVETTGKTAQRARGSFREGLIDYEKFPLSSRISRSTSVNSKSETIQSGNRNIDGFSNKFGPSLELGYKPRKSRSDASIKVVLDKKMKNKENDKDVKDVKRYSTGDFLRRQILDDLRTKNMFGKSPDEIAKERCRKVKAYLKSQSEVHSSSDRSVNADRANESDEKDLRNPFYSVENDDNEKYVDSDELVKIRSFLRERLRERMESTKNEDNNLDSTIKKRHSERKNDEDSNDTKTCYRTRKVRSDTNVINSPGRKTRFEDIPDNDRRCFRSNDINDTKNVLSNLPSVSSNSKKNDYRRSKSDALLVRKSNEFVERQRKYRSAKRESTDRRRTYRKTKSDLHFDDPNTEKELDGIERSWRDYKERKKLEKLQREKTGLMEEEEEEEKEDTEEKEDNFRRNQTNDFKRELCVKRNCKVCQNLRNSLGSPMNENIVCPFETNDPTIESERSIDPNSQSPSVIVSPDFGYNSIHKSAFKDYRELYARSNVKKSDTFKIIDGSEEQEDSYKDDDSNLIDDNRFRDNKSEMVSLINKSNEDIARDYFKRVYELLKKRQEEARKLQAEKRDVIGYDDSSSSNYVEEVRRRKHRRKKRDPAQARWRTSKKCQMRPVCSNRLIAIVPSSPLVDSTNPYQLYLPL</sequence>